<dbReference type="Proteomes" id="UP000587527">
    <property type="component" value="Unassembled WGS sequence"/>
</dbReference>
<protein>
    <recommendedName>
        <fullName evidence="4">DUF998 domain-containing protein</fullName>
    </recommendedName>
</protein>
<sequence length="226" mass="23368">MTTTTAPTATCDPAIAVTRSLLGYGILAGPFYVVVSVTEALTRSGFDPTRHAWSMLSNGSLGWIHIANFVLTGLMTLAFAIGLRRALGTGAASTWAPRLIAVYAISLIAAGALRADPGNGFPAGTPAGPGPMSWHGTGHFLAGFIGFTSLIVACFVLARRFAADGETRWAWSAWIVGVLFGLGFIAVAAGGGASWSILAFTAAVIMVCAWLAAVALHTYRQAAPQL</sequence>
<keyword evidence="3" id="KW-1185">Reference proteome</keyword>
<keyword evidence="1" id="KW-0472">Membrane</keyword>
<dbReference type="InterPro" id="IPR009339">
    <property type="entry name" value="DUF998"/>
</dbReference>
<dbReference type="AlphaFoldDB" id="A0A841BP95"/>
<feature type="transmembrane region" description="Helical" evidence="1">
    <location>
        <begin position="133"/>
        <end position="157"/>
    </location>
</feature>
<evidence type="ECO:0000313" key="3">
    <source>
        <dbReference type="Proteomes" id="UP000587527"/>
    </source>
</evidence>
<comment type="caution">
    <text evidence="2">The sequence shown here is derived from an EMBL/GenBank/DDBJ whole genome shotgun (WGS) entry which is preliminary data.</text>
</comment>
<keyword evidence="1" id="KW-1133">Transmembrane helix</keyword>
<name>A0A841BP95_9ACTN</name>
<feature type="transmembrane region" description="Helical" evidence="1">
    <location>
        <begin position="21"/>
        <end position="41"/>
    </location>
</feature>
<dbReference type="RefSeq" id="WP_184837222.1">
    <property type="nucleotide sequence ID" value="NZ_JACHMN010000002.1"/>
</dbReference>
<feature type="transmembrane region" description="Helical" evidence="1">
    <location>
        <begin position="95"/>
        <end position="113"/>
    </location>
</feature>
<reference evidence="2 3" key="1">
    <citation type="submission" date="2020-08" db="EMBL/GenBank/DDBJ databases">
        <title>Sequencing the genomes of 1000 actinobacteria strains.</title>
        <authorList>
            <person name="Klenk H.-P."/>
        </authorList>
    </citation>
    <scope>NUCLEOTIDE SEQUENCE [LARGE SCALE GENOMIC DNA]</scope>
    <source>
        <strain evidence="2 3">DSM 45362</strain>
    </source>
</reference>
<gene>
    <name evidence="2" type="ORF">F4553_003473</name>
</gene>
<evidence type="ECO:0008006" key="4">
    <source>
        <dbReference type="Google" id="ProtNLM"/>
    </source>
</evidence>
<keyword evidence="1" id="KW-0812">Transmembrane</keyword>
<feature type="transmembrane region" description="Helical" evidence="1">
    <location>
        <begin position="61"/>
        <end position="83"/>
    </location>
</feature>
<evidence type="ECO:0000256" key="1">
    <source>
        <dbReference type="SAM" id="Phobius"/>
    </source>
</evidence>
<accession>A0A841BP95</accession>
<dbReference type="Pfam" id="PF06197">
    <property type="entry name" value="DUF998"/>
    <property type="match status" value="1"/>
</dbReference>
<feature type="transmembrane region" description="Helical" evidence="1">
    <location>
        <begin position="169"/>
        <end position="189"/>
    </location>
</feature>
<dbReference type="EMBL" id="JACHMN010000002">
    <property type="protein sequence ID" value="MBB5870094.1"/>
    <property type="molecule type" value="Genomic_DNA"/>
</dbReference>
<proteinExistence type="predicted"/>
<evidence type="ECO:0000313" key="2">
    <source>
        <dbReference type="EMBL" id="MBB5870094.1"/>
    </source>
</evidence>
<feature type="transmembrane region" description="Helical" evidence="1">
    <location>
        <begin position="195"/>
        <end position="216"/>
    </location>
</feature>
<organism evidence="2 3">
    <name type="scientific">Allocatelliglobosispora scoriae</name>
    <dbReference type="NCBI Taxonomy" id="643052"/>
    <lineage>
        <taxon>Bacteria</taxon>
        <taxon>Bacillati</taxon>
        <taxon>Actinomycetota</taxon>
        <taxon>Actinomycetes</taxon>
        <taxon>Micromonosporales</taxon>
        <taxon>Micromonosporaceae</taxon>
        <taxon>Allocatelliglobosispora</taxon>
    </lineage>
</organism>